<protein>
    <submittedName>
        <fullName evidence="1">Uncharacterized protein</fullName>
    </submittedName>
</protein>
<evidence type="ECO:0000313" key="1">
    <source>
        <dbReference type="EMBL" id="CAG8955729.1"/>
    </source>
</evidence>
<sequence>MESIITLQMIDRCVVDLIKYIEDNTTSTKLNNHTILPSPTAVPSAQLSTGAPKSGASIQDSFLLSCGRFWLWV</sequence>
<name>A0A9N9PJE9_9HELO</name>
<organism evidence="1 2">
    <name type="scientific">Hymenoscyphus fraxineus</name>
    <dbReference type="NCBI Taxonomy" id="746836"/>
    <lineage>
        <taxon>Eukaryota</taxon>
        <taxon>Fungi</taxon>
        <taxon>Dikarya</taxon>
        <taxon>Ascomycota</taxon>
        <taxon>Pezizomycotina</taxon>
        <taxon>Leotiomycetes</taxon>
        <taxon>Helotiales</taxon>
        <taxon>Helotiaceae</taxon>
        <taxon>Hymenoscyphus</taxon>
    </lineage>
</organism>
<comment type="caution">
    <text evidence="1">The sequence shown here is derived from an EMBL/GenBank/DDBJ whole genome shotgun (WGS) entry which is preliminary data.</text>
</comment>
<keyword evidence="2" id="KW-1185">Reference proteome</keyword>
<dbReference type="OrthoDB" id="10567018at2759"/>
<evidence type="ECO:0000313" key="2">
    <source>
        <dbReference type="Proteomes" id="UP000696280"/>
    </source>
</evidence>
<dbReference type="EMBL" id="CAJVRL010000065">
    <property type="protein sequence ID" value="CAG8955729.1"/>
    <property type="molecule type" value="Genomic_DNA"/>
</dbReference>
<dbReference type="AlphaFoldDB" id="A0A9N9PJE9"/>
<reference evidence="1" key="1">
    <citation type="submission" date="2021-07" db="EMBL/GenBank/DDBJ databases">
        <authorList>
            <person name="Durling M."/>
        </authorList>
    </citation>
    <scope>NUCLEOTIDE SEQUENCE</scope>
</reference>
<accession>A0A9N9PJE9</accession>
<gene>
    <name evidence="1" type="ORF">HYFRA_00010995</name>
</gene>
<proteinExistence type="predicted"/>
<dbReference type="Proteomes" id="UP000696280">
    <property type="component" value="Unassembled WGS sequence"/>
</dbReference>